<evidence type="ECO:0000313" key="7">
    <source>
        <dbReference type="EMBL" id="OGY96308.1"/>
    </source>
</evidence>
<dbReference type="GO" id="GO:0000774">
    <property type="term" value="F:adenyl-nucleotide exchange factor activity"/>
    <property type="evidence" value="ECO:0007669"/>
    <property type="project" value="InterPro"/>
</dbReference>
<dbReference type="GO" id="GO:0006457">
    <property type="term" value="P:protein folding"/>
    <property type="evidence" value="ECO:0007669"/>
    <property type="project" value="InterPro"/>
</dbReference>
<dbReference type="PRINTS" id="PR00773">
    <property type="entry name" value="GRPEPROTEIN"/>
</dbReference>
<keyword evidence="3" id="KW-0963">Cytoplasm</keyword>
<dbReference type="PANTHER" id="PTHR21237">
    <property type="entry name" value="GRPE PROTEIN"/>
    <property type="match status" value="1"/>
</dbReference>
<comment type="similarity">
    <text evidence="1 3 5">Belongs to the GrpE family.</text>
</comment>
<evidence type="ECO:0000256" key="1">
    <source>
        <dbReference type="ARBA" id="ARBA00009054"/>
    </source>
</evidence>
<evidence type="ECO:0000256" key="3">
    <source>
        <dbReference type="HAMAP-Rule" id="MF_01151"/>
    </source>
</evidence>
<comment type="caution">
    <text evidence="7">The sequence shown here is derived from an EMBL/GenBank/DDBJ whole genome shotgun (WGS) entry which is preliminary data.</text>
</comment>
<organism evidence="7 8">
    <name type="scientific">Candidatus Liptonbacteria bacterium GWB1_49_6</name>
    <dbReference type="NCBI Taxonomy" id="1798644"/>
    <lineage>
        <taxon>Bacteria</taxon>
        <taxon>Candidatus Liptoniibacteriota</taxon>
    </lineage>
</organism>
<sequence length="169" mass="19302">MEEPNQNIQNSGGNENEAEKKLAECEAKRDEYLAGWQRAKADFLNYKKDELRRLQEFARYGNEELMRDLLGILDSFDLGISALEKMGPVEKGIYIIRGQTEEILRRYGVQKIEMQSHALFDPTVHEAVGEVESEEPPGTVLEEVSPGYRLHEKVLRPARVKIAKGKNVE</sequence>
<name>A0A1G2C4J9_9BACT</name>
<comment type="function">
    <text evidence="3 4">Participates actively in the response to hyperosmotic and heat shock by preventing the aggregation of stress-denatured proteins, in association with DnaK and GrpE. It is the nucleotide exchange factor for DnaK and may function as a thermosensor. Unfolded proteins bind initially to DnaJ; upon interaction with the DnaJ-bound protein, DnaK hydrolyzes its bound ATP, resulting in the formation of a stable complex. GrpE releases ADP from DnaK; ATP binding to DnaK triggers the release of the substrate protein, thus completing the reaction cycle. Several rounds of ATP-dependent interactions between DnaJ, DnaK and GrpE are required for fully efficient folding.</text>
</comment>
<comment type="subcellular location">
    <subcellularLocation>
        <location evidence="3">Cytoplasm</location>
    </subcellularLocation>
</comment>
<dbReference type="PROSITE" id="PS01071">
    <property type="entry name" value="GRPE"/>
    <property type="match status" value="1"/>
</dbReference>
<protein>
    <recommendedName>
        <fullName evidence="3 4">Protein GrpE</fullName>
    </recommendedName>
    <alternativeName>
        <fullName evidence="3">HSP-70 cofactor</fullName>
    </alternativeName>
</protein>
<feature type="region of interest" description="Disordered" evidence="6">
    <location>
        <begin position="1"/>
        <end position="21"/>
    </location>
</feature>
<dbReference type="PANTHER" id="PTHR21237:SF23">
    <property type="entry name" value="GRPE PROTEIN HOMOLOG, MITOCHONDRIAL"/>
    <property type="match status" value="1"/>
</dbReference>
<evidence type="ECO:0000313" key="8">
    <source>
        <dbReference type="Proteomes" id="UP000176648"/>
    </source>
</evidence>
<dbReference type="InterPro" id="IPR009012">
    <property type="entry name" value="GrpE_head"/>
</dbReference>
<accession>A0A1G2C4J9</accession>
<dbReference type="InterPro" id="IPR000740">
    <property type="entry name" value="GrpE"/>
</dbReference>
<keyword evidence="2 3" id="KW-0143">Chaperone</keyword>
<feature type="compositionally biased region" description="Polar residues" evidence="6">
    <location>
        <begin position="1"/>
        <end position="14"/>
    </location>
</feature>
<keyword evidence="3 4" id="KW-0346">Stress response</keyword>
<gene>
    <name evidence="3" type="primary">grpE</name>
    <name evidence="7" type="ORF">A2122_00700</name>
</gene>
<evidence type="ECO:0000256" key="5">
    <source>
        <dbReference type="RuleBase" id="RU004478"/>
    </source>
</evidence>
<dbReference type="InterPro" id="IPR013805">
    <property type="entry name" value="GrpE_CC"/>
</dbReference>
<dbReference type="EMBL" id="MHKU01000037">
    <property type="protein sequence ID" value="OGY96308.1"/>
    <property type="molecule type" value="Genomic_DNA"/>
</dbReference>
<dbReference type="GO" id="GO:0051087">
    <property type="term" value="F:protein-folding chaperone binding"/>
    <property type="evidence" value="ECO:0007669"/>
    <property type="project" value="InterPro"/>
</dbReference>
<dbReference type="Proteomes" id="UP000176648">
    <property type="component" value="Unassembled WGS sequence"/>
</dbReference>
<dbReference type="CDD" id="cd00446">
    <property type="entry name" value="GrpE"/>
    <property type="match status" value="1"/>
</dbReference>
<dbReference type="Gene3D" id="3.90.20.20">
    <property type="match status" value="1"/>
</dbReference>
<dbReference type="GO" id="GO:0051082">
    <property type="term" value="F:unfolded protein binding"/>
    <property type="evidence" value="ECO:0007669"/>
    <property type="project" value="TreeGrafter"/>
</dbReference>
<evidence type="ECO:0000256" key="2">
    <source>
        <dbReference type="ARBA" id="ARBA00023186"/>
    </source>
</evidence>
<proteinExistence type="inferred from homology"/>
<evidence type="ECO:0000256" key="4">
    <source>
        <dbReference type="RuleBase" id="RU000639"/>
    </source>
</evidence>
<dbReference type="HAMAP" id="MF_01151">
    <property type="entry name" value="GrpE"/>
    <property type="match status" value="1"/>
</dbReference>
<dbReference type="GO" id="GO:0042803">
    <property type="term" value="F:protein homodimerization activity"/>
    <property type="evidence" value="ECO:0007669"/>
    <property type="project" value="InterPro"/>
</dbReference>
<dbReference type="SUPFAM" id="SSF51064">
    <property type="entry name" value="Head domain of nucleotide exchange factor GrpE"/>
    <property type="match status" value="1"/>
</dbReference>
<reference evidence="7 8" key="1">
    <citation type="journal article" date="2016" name="Nat. Commun.">
        <title>Thousands of microbial genomes shed light on interconnected biogeochemical processes in an aquifer system.</title>
        <authorList>
            <person name="Anantharaman K."/>
            <person name="Brown C.T."/>
            <person name="Hug L.A."/>
            <person name="Sharon I."/>
            <person name="Castelle C.J."/>
            <person name="Probst A.J."/>
            <person name="Thomas B.C."/>
            <person name="Singh A."/>
            <person name="Wilkins M.J."/>
            <person name="Karaoz U."/>
            <person name="Brodie E.L."/>
            <person name="Williams K.H."/>
            <person name="Hubbard S.S."/>
            <person name="Banfield J.F."/>
        </authorList>
    </citation>
    <scope>NUCLEOTIDE SEQUENCE [LARGE SCALE GENOMIC DNA]</scope>
</reference>
<comment type="subunit">
    <text evidence="3">Homodimer.</text>
</comment>
<dbReference type="Pfam" id="PF01025">
    <property type="entry name" value="GrpE"/>
    <property type="match status" value="1"/>
</dbReference>
<dbReference type="AlphaFoldDB" id="A0A1G2C4J9"/>
<dbReference type="STRING" id="1798644.A2122_00700"/>
<evidence type="ECO:0000256" key="6">
    <source>
        <dbReference type="SAM" id="MobiDB-lite"/>
    </source>
</evidence>
<dbReference type="SUPFAM" id="SSF58014">
    <property type="entry name" value="Coiled-coil domain of nucleotide exchange factor GrpE"/>
    <property type="match status" value="1"/>
</dbReference>
<dbReference type="GO" id="GO:0005737">
    <property type="term" value="C:cytoplasm"/>
    <property type="evidence" value="ECO:0007669"/>
    <property type="project" value="UniProtKB-SubCell"/>
</dbReference>
<dbReference type="Gene3D" id="2.30.22.10">
    <property type="entry name" value="Head domain of nucleotide exchange factor GrpE"/>
    <property type="match status" value="1"/>
</dbReference>